<dbReference type="InterPro" id="IPR047806">
    <property type="entry name" value="IHF_actinobact"/>
</dbReference>
<dbReference type="GO" id="GO:0005524">
    <property type="term" value="F:ATP binding"/>
    <property type="evidence" value="ECO:0007669"/>
    <property type="project" value="UniProtKB-UniRule"/>
</dbReference>
<keyword evidence="11" id="KW-0963">Cytoplasm</keyword>
<evidence type="ECO:0000256" key="1">
    <source>
        <dbReference type="ARBA" id="ARBA00003531"/>
    </source>
</evidence>
<proteinExistence type="inferred from homology"/>
<dbReference type="EMBL" id="PDJE01000001">
    <property type="protein sequence ID" value="PFG31321.1"/>
    <property type="molecule type" value="Genomic_DNA"/>
</dbReference>
<feature type="binding site" evidence="11">
    <location>
        <begin position="116"/>
        <end position="123"/>
    </location>
    <ligand>
        <name>ATP</name>
        <dbReference type="ChEBI" id="CHEBI:30616"/>
    </ligand>
</feature>
<dbReference type="PROSITE" id="PS50052">
    <property type="entry name" value="GUANYLATE_KINASE_2"/>
    <property type="match status" value="1"/>
</dbReference>
<gene>
    <name evidence="11" type="primary">gmk</name>
    <name evidence="14" type="ORF">ATJ78_2286</name>
</gene>
<dbReference type="NCBIfam" id="TIGR03263">
    <property type="entry name" value="guanyl_kin"/>
    <property type="match status" value="1"/>
</dbReference>
<evidence type="ECO:0000256" key="8">
    <source>
        <dbReference type="ARBA" id="ARBA00022840"/>
    </source>
</evidence>
<keyword evidence="15" id="KW-1185">Reference proteome</keyword>
<keyword evidence="5 11" id="KW-0808">Transferase</keyword>
<comment type="caution">
    <text evidence="14">The sequence shown here is derived from an EMBL/GenBank/DDBJ whole genome shotgun (WGS) entry which is preliminary data.</text>
</comment>
<dbReference type="Gene3D" id="3.30.63.10">
    <property type="entry name" value="Guanylate Kinase phosphate binding domain"/>
    <property type="match status" value="1"/>
</dbReference>
<evidence type="ECO:0000256" key="5">
    <source>
        <dbReference type="ARBA" id="ARBA00022679"/>
    </source>
</evidence>
<comment type="catalytic activity">
    <reaction evidence="10 11">
        <text>GMP + ATP = GDP + ADP</text>
        <dbReference type="Rhea" id="RHEA:20780"/>
        <dbReference type="ChEBI" id="CHEBI:30616"/>
        <dbReference type="ChEBI" id="CHEBI:58115"/>
        <dbReference type="ChEBI" id="CHEBI:58189"/>
        <dbReference type="ChEBI" id="CHEBI:456216"/>
        <dbReference type="EC" id="2.7.4.8"/>
    </reaction>
</comment>
<sequence length="312" mass="34281">MDRQAASRAAVAARRARAAVKSDVASGRRSALDVLQTAFADPEGVEGRMRVTDLLISVPAIGATKLERILSDLRISRAKRIGGLGVHQRERLSAFLTQRESTNRARRRSRLVVLAGPTAVGKGTVASYIRDNYPDVLLSVSATTRAPRQGEVDGVHYFFVDDAEFDRMIAEGELLEYATVHNSYRYGTPRSPIEKALAEGSSVLLEIDLQGARQVRARMPEATLVFLLPPTWDELVRRLVGRGTEDAVERARRLDTAQVELAAQDEFDYRVTNTTVGEAAQEVVELIKTRGRGPRRAQPEAAFTAAETTRGV</sequence>
<dbReference type="Gene3D" id="3.40.50.300">
    <property type="entry name" value="P-loop containing nucleotide triphosphate hydrolases"/>
    <property type="match status" value="1"/>
</dbReference>
<dbReference type="InterPro" id="IPR055201">
    <property type="entry name" value="IHF-like_H2TH"/>
</dbReference>
<dbReference type="Pfam" id="PF22525">
    <property type="entry name" value="H2TH_5"/>
    <property type="match status" value="1"/>
</dbReference>
<dbReference type="CDD" id="cd00071">
    <property type="entry name" value="GMPK"/>
    <property type="match status" value="1"/>
</dbReference>
<dbReference type="AlphaFoldDB" id="A0A2A9DYC2"/>
<feature type="region of interest" description="Disordered" evidence="12">
    <location>
        <begin position="290"/>
        <end position="312"/>
    </location>
</feature>
<dbReference type="PANTHER" id="PTHR23117">
    <property type="entry name" value="GUANYLATE KINASE-RELATED"/>
    <property type="match status" value="1"/>
</dbReference>
<protein>
    <recommendedName>
        <fullName evidence="4 11">Guanylate kinase</fullName>
        <ecNumber evidence="3 11">2.7.4.8</ecNumber>
    </recommendedName>
    <alternativeName>
        <fullName evidence="9 11">GMP kinase</fullName>
    </alternativeName>
</protein>
<keyword evidence="8 11" id="KW-0067">ATP-binding</keyword>
<evidence type="ECO:0000256" key="2">
    <source>
        <dbReference type="ARBA" id="ARBA00005790"/>
    </source>
</evidence>
<name>A0A2A9DYC2_9MICO</name>
<evidence type="ECO:0000256" key="11">
    <source>
        <dbReference type="HAMAP-Rule" id="MF_00328"/>
    </source>
</evidence>
<dbReference type="NCBIfam" id="NF041260">
    <property type="entry name" value="actino_IHF"/>
    <property type="match status" value="1"/>
</dbReference>
<dbReference type="Proteomes" id="UP000221369">
    <property type="component" value="Unassembled WGS sequence"/>
</dbReference>
<feature type="domain" description="Guanylate kinase-like" evidence="13">
    <location>
        <begin position="109"/>
        <end position="288"/>
    </location>
</feature>
<dbReference type="PROSITE" id="PS00856">
    <property type="entry name" value="GUANYLATE_KINASE_1"/>
    <property type="match status" value="1"/>
</dbReference>
<dbReference type="GO" id="GO:0004385">
    <property type="term" value="F:GMP kinase activity"/>
    <property type="evidence" value="ECO:0007669"/>
    <property type="project" value="UniProtKB-UniRule"/>
</dbReference>
<dbReference type="InterPro" id="IPR027417">
    <property type="entry name" value="P-loop_NTPase"/>
</dbReference>
<dbReference type="SUPFAM" id="SSF52540">
    <property type="entry name" value="P-loop containing nucleoside triphosphate hydrolases"/>
    <property type="match status" value="1"/>
</dbReference>
<evidence type="ECO:0000256" key="4">
    <source>
        <dbReference type="ARBA" id="ARBA00016296"/>
    </source>
</evidence>
<keyword evidence="6 11" id="KW-0547">Nucleotide-binding</keyword>
<evidence type="ECO:0000313" key="14">
    <source>
        <dbReference type="EMBL" id="PFG31321.1"/>
    </source>
</evidence>
<dbReference type="PANTHER" id="PTHR23117:SF13">
    <property type="entry name" value="GUANYLATE KINASE"/>
    <property type="match status" value="1"/>
</dbReference>
<dbReference type="FunFam" id="3.30.63.10:FF:000002">
    <property type="entry name" value="Guanylate kinase 1"/>
    <property type="match status" value="1"/>
</dbReference>
<comment type="similarity">
    <text evidence="2 11">Belongs to the guanylate kinase family.</text>
</comment>
<evidence type="ECO:0000256" key="10">
    <source>
        <dbReference type="ARBA" id="ARBA00048594"/>
    </source>
</evidence>
<comment type="subcellular location">
    <subcellularLocation>
        <location evidence="11">Cytoplasm</location>
    </subcellularLocation>
</comment>
<dbReference type="InterPro" id="IPR020590">
    <property type="entry name" value="Guanylate_kinase_CS"/>
</dbReference>
<dbReference type="InterPro" id="IPR017665">
    <property type="entry name" value="Guanylate_kinase"/>
</dbReference>
<evidence type="ECO:0000256" key="3">
    <source>
        <dbReference type="ARBA" id="ARBA00012961"/>
    </source>
</evidence>
<evidence type="ECO:0000256" key="7">
    <source>
        <dbReference type="ARBA" id="ARBA00022777"/>
    </source>
</evidence>
<dbReference type="GO" id="GO:0005829">
    <property type="term" value="C:cytosol"/>
    <property type="evidence" value="ECO:0007669"/>
    <property type="project" value="TreeGrafter"/>
</dbReference>
<comment type="function">
    <text evidence="1 11">Essential for recycling GMP and indirectly, cGMP.</text>
</comment>
<dbReference type="InterPro" id="IPR008145">
    <property type="entry name" value="GK/Ca_channel_bsu"/>
</dbReference>
<evidence type="ECO:0000256" key="12">
    <source>
        <dbReference type="SAM" id="MobiDB-lite"/>
    </source>
</evidence>
<dbReference type="InterPro" id="IPR008144">
    <property type="entry name" value="Guanylate_kin-like_dom"/>
</dbReference>
<evidence type="ECO:0000256" key="9">
    <source>
        <dbReference type="ARBA" id="ARBA00030128"/>
    </source>
</evidence>
<evidence type="ECO:0000256" key="6">
    <source>
        <dbReference type="ARBA" id="ARBA00022741"/>
    </source>
</evidence>
<dbReference type="SMART" id="SM00072">
    <property type="entry name" value="GuKc"/>
    <property type="match status" value="1"/>
</dbReference>
<dbReference type="Pfam" id="PF00625">
    <property type="entry name" value="Guanylate_kin"/>
    <property type="match status" value="1"/>
</dbReference>
<keyword evidence="7 11" id="KW-0418">Kinase</keyword>
<evidence type="ECO:0000313" key="15">
    <source>
        <dbReference type="Proteomes" id="UP000221369"/>
    </source>
</evidence>
<dbReference type="HAMAP" id="MF_00328">
    <property type="entry name" value="Guanylate_kinase"/>
    <property type="match status" value="1"/>
</dbReference>
<organism evidence="14 15">
    <name type="scientific">Paramicrobacterium agarici</name>
    <dbReference type="NCBI Taxonomy" id="630514"/>
    <lineage>
        <taxon>Bacteria</taxon>
        <taxon>Bacillati</taxon>
        <taxon>Actinomycetota</taxon>
        <taxon>Actinomycetes</taxon>
        <taxon>Micrococcales</taxon>
        <taxon>Microbacteriaceae</taxon>
        <taxon>Paramicrobacterium</taxon>
    </lineage>
</organism>
<reference evidence="14 15" key="1">
    <citation type="submission" date="2017-10" db="EMBL/GenBank/DDBJ databases">
        <title>Sequencing the genomes of 1000 actinobacteria strains.</title>
        <authorList>
            <person name="Klenk H.-P."/>
        </authorList>
    </citation>
    <scope>NUCLEOTIDE SEQUENCE [LARGE SCALE GENOMIC DNA]</scope>
    <source>
        <strain evidence="14 15">DSM 21798</strain>
    </source>
</reference>
<evidence type="ECO:0000259" key="13">
    <source>
        <dbReference type="PROSITE" id="PS50052"/>
    </source>
</evidence>
<dbReference type="Gene3D" id="1.10.8.50">
    <property type="match status" value="1"/>
</dbReference>
<accession>A0A2A9DYC2</accession>
<dbReference type="EC" id="2.7.4.8" evidence="3 11"/>